<dbReference type="Pfam" id="PF01226">
    <property type="entry name" value="Form_Nir_trans"/>
    <property type="match status" value="1"/>
</dbReference>
<evidence type="ECO:0000313" key="10">
    <source>
        <dbReference type="Proteomes" id="UP001054857"/>
    </source>
</evidence>
<proteinExistence type="inferred from homology"/>
<dbReference type="Gene3D" id="1.20.1080.10">
    <property type="entry name" value="Glycerol uptake facilitator protein"/>
    <property type="match status" value="1"/>
</dbReference>
<dbReference type="PROSITE" id="PS01005">
    <property type="entry name" value="FORMATE_NITRITE_TP_1"/>
    <property type="match status" value="1"/>
</dbReference>
<name>A0AAD3DXA6_9CHLO</name>
<feature type="transmembrane region" description="Helical" evidence="8">
    <location>
        <begin position="194"/>
        <end position="223"/>
    </location>
</feature>
<reference evidence="9 10" key="1">
    <citation type="journal article" date="2021" name="Sci. Rep.">
        <title>Genome sequencing of the multicellular alga Astrephomene provides insights into convergent evolution of germ-soma differentiation.</title>
        <authorList>
            <person name="Yamashita S."/>
            <person name="Yamamoto K."/>
            <person name="Matsuzaki R."/>
            <person name="Suzuki S."/>
            <person name="Yamaguchi H."/>
            <person name="Hirooka S."/>
            <person name="Minakuchi Y."/>
            <person name="Miyagishima S."/>
            <person name="Kawachi M."/>
            <person name="Toyoda A."/>
            <person name="Nozaki H."/>
        </authorList>
    </citation>
    <scope>NUCLEOTIDE SEQUENCE [LARGE SCALE GENOMIC DNA]</scope>
    <source>
        <strain evidence="9 10">NIES-4017</strain>
    </source>
</reference>
<evidence type="ECO:0000256" key="3">
    <source>
        <dbReference type="ARBA" id="ARBA00022692"/>
    </source>
</evidence>
<comment type="subcellular location">
    <subcellularLocation>
        <location evidence="1">Membrane</location>
        <topology evidence="1">Multi-pass membrane protein</topology>
    </subcellularLocation>
</comment>
<sequence length="346" mass="34872">MSPVATSPRMRSATMALATPAGLRFARLPIRPVGAPLRRVPAPSKAIAESATSNGAPVPQAQAAPVQPVAPAAPAPAPAPAGPTQTTQILAPAAIYAAAAAAGAYKSKISLPKAFVMGILAGVYIGFGALLSFTLLNYMPGLVSSNPGLAKLIAAAVFPMGLALIIVCGAELFTGNSALMTAALLEGKANFSDVLVRWVVVYAGNAVGCLAMAAAVAATGLWSANTVIPALAVAKSSLPVAQALVRSVLCNWMVCLAVWMALSASSLPGKLMGLWLPITAFVTVGLEHSIANIFIIPMGMMLGAPVSVGQFLTANLLPVTLGNFIAGAVCTAGLYSICFGKLGANL</sequence>
<keyword evidence="2" id="KW-0813">Transport</keyword>
<feature type="transmembrane region" description="Helical" evidence="8">
    <location>
        <begin position="243"/>
        <end position="262"/>
    </location>
</feature>
<dbReference type="PANTHER" id="PTHR30520">
    <property type="entry name" value="FORMATE TRANSPORTER-RELATED"/>
    <property type="match status" value="1"/>
</dbReference>
<dbReference type="Proteomes" id="UP001054857">
    <property type="component" value="Unassembled WGS sequence"/>
</dbReference>
<dbReference type="InterPro" id="IPR024002">
    <property type="entry name" value="For/NO2_transpt_CS"/>
</dbReference>
<accession>A0AAD3DXA6</accession>
<dbReference type="PANTHER" id="PTHR30520:SF6">
    <property type="entry name" value="FORMATE_NITRATE FAMILY TRANSPORTER (EUROFUNG)"/>
    <property type="match status" value="1"/>
</dbReference>
<feature type="transmembrane region" description="Helical" evidence="8">
    <location>
        <begin position="316"/>
        <end position="338"/>
    </location>
</feature>
<keyword evidence="10" id="KW-1185">Reference proteome</keyword>
<keyword evidence="3 8" id="KW-0812">Transmembrane</keyword>
<comment type="caution">
    <text evidence="9">The sequence shown here is derived from an EMBL/GenBank/DDBJ whole genome shotgun (WGS) entry which is preliminary data.</text>
</comment>
<comment type="similarity">
    <text evidence="6">Belongs to the FNT transporter (TC 1.A.16) family.</text>
</comment>
<protein>
    <submittedName>
        <fullName evidence="9">Uncharacterized protein</fullName>
    </submittedName>
</protein>
<feature type="transmembrane region" description="Helical" evidence="8">
    <location>
        <begin position="148"/>
        <end position="173"/>
    </location>
</feature>
<feature type="compositionally biased region" description="Low complexity" evidence="7">
    <location>
        <begin position="56"/>
        <end position="70"/>
    </location>
</feature>
<dbReference type="EMBL" id="BMAR01000031">
    <property type="protein sequence ID" value="GFR49573.1"/>
    <property type="molecule type" value="Genomic_DNA"/>
</dbReference>
<feature type="region of interest" description="Disordered" evidence="7">
    <location>
        <begin position="44"/>
        <end position="84"/>
    </location>
</feature>
<feature type="compositionally biased region" description="Pro residues" evidence="7">
    <location>
        <begin position="71"/>
        <end position="81"/>
    </location>
</feature>
<dbReference type="AlphaFoldDB" id="A0AAD3DXA6"/>
<evidence type="ECO:0000256" key="8">
    <source>
        <dbReference type="SAM" id="Phobius"/>
    </source>
</evidence>
<dbReference type="InterPro" id="IPR000292">
    <property type="entry name" value="For/NO2_transpt"/>
</dbReference>
<feature type="transmembrane region" description="Helical" evidence="8">
    <location>
        <begin position="274"/>
        <end position="296"/>
    </location>
</feature>
<feature type="transmembrane region" description="Helical" evidence="8">
    <location>
        <begin position="114"/>
        <end position="136"/>
    </location>
</feature>
<gene>
    <name evidence="9" type="ORF">Agub_g11620</name>
</gene>
<evidence type="ECO:0000313" key="9">
    <source>
        <dbReference type="EMBL" id="GFR49573.1"/>
    </source>
</evidence>
<organism evidence="9 10">
    <name type="scientific">Astrephomene gubernaculifera</name>
    <dbReference type="NCBI Taxonomy" id="47775"/>
    <lineage>
        <taxon>Eukaryota</taxon>
        <taxon>Viridiplantae</taxon>
        <taxon>Chlorophyta</taxon>
        <taxon>core chlorophytes</taxon>
        <taxon>Chlorophyceae</taxon>
        <taxon>CS clade</taxon>
        <taxon>Chlamydomonadales</taxon>
        <taxon>Astrephomenaceae</taxon>
        <taxon>Astrephomene</taxon>
    </lineage>
</organism>
<dbReference type="GO" id="GO:0005886">
    <property type="term" value="C:plasma membrane"/>
    <property type="evidence" value="ECO:0007669"/>
    <property type="project" value="TreeGrafter"/>
</dbReference>
<keyword evidence="5 8" id="KW-0472">Membrane</keyword>
<evidence type="ECO:0000256" key="4">
    <source>
        <dbReference type="ARBA" id="ARBA00022989"/>
    </source>
</evidence>
<dbReference type="GO" id="GO:0015499">
    <property type="term" value="F:formate transmembrane transporter activity"/>
    <property type="evidence" value="ECO:0007669"/>
    <property type="project" value="TreeGrafter"/>
</dbReference>
<evidence type="ECO:0000256" key="2">
    <source>
        <dbReference type="ARBA" id="ARBA00022448"/>
    </source>
</evidence>
<keyword evidence="4 8" id="KW-1133">Transmembrane helix</keyword>
<evidence type="ECO:0000256" key="5">
    <source>
        <dbReference type="ARBA" id="ARBA00023136"/>
    </source>
</evidence>
<dbReference type="FunFam" id="1.20.1080.10:FF:000011">
    <property type="entry name" value="Formate family transporter"/>
    <property type="match status" value="1"/>
</dbReference>
<evidence type="ECO:0000256" key="6">
    <source>
        <dbReference type="ARBA" id="ARBA00049660"/>
    </source>
</evidence>
<evidence type="ECO:0000256" key="1">
    <source>
        <dbReference type="ARBA" id="ARBA00004141"/>
    </source>
</evidence>
<dbReference type="InterPro" id="IPR023271">
    <property type="entry name" value="Aquaporin-like"/>
</dbReference>
<evidence type="ECO:0000256" key="7">
    <source>
        <dbReference type="SAM" id="MobiDB-lite"/>
    </source>
</evidence>